<dbReference type="EMBL" id="AMQN01006637">
    <property type="status" value="NOT_ANNOTATED_CDS"/>
    <property type="molecule type" value="Genomic_DNA"/>
</dbReference>
<evidence type="ECO:0000313" key="2">
    <source>
        <dbReference type="EMBL" id="ELU08715.1"/>
    </source>
</evidence>
<name>R7URA1_CAPTE</name>
<reference evidence="3" key="3">
    <citation type="submission" date="2015-06" db="UniProtKB">
        <authorList>
            <consortium name="EnsemblMetazoa"/>
        </authorList>
    </citation>
    <scope>IDENTIFICATION</scope>
</reference>
<proteinExistence type="predicted"/>
<gene>
    <name evidence="2" type="ORF">CAPTEDRAFT_212378</name>
</gene>
<sequence length="215" mass="23392">MFDDKDKVPLVASEQRVKQEAVDTEPTQPMPALGNPSFKAPMSSSQHGLWNPLHKWIPSLPVPGLPLAPPLTTAASSLLMPPSAFPWSLVSPSHLKGTSPSSPQPASAPSTVTGSAPQSTRCPTEDAPPTPNESAYQEHVFPKMMLQSSQVHLRIADASRKSSSPDLDDIQDNRSLNFLQICVQRRIRSEQSKCTNERMLKGNPPQCQLCYYGGP</sequence>
<evidence type="ECO:0000313" key="3">
    <source>
        <dbReference type="EnsemblMetazoa" id="CapteP212378"/>
    </source>
</evidence>
<protein>
    <submittedName>
        <fullName evidence="2 3">Uncharacterized protein</fullName>
    </submittedName>
</protein>
<keyword evidence="4" id="KW-1185">Reference proteome</keyword>
<evidence type="ECO:0000256" key="1">
    <source>
        <dbReference type="SAM" id="MobiDB-lite"/>
    </source>
</evidence>
<dbReference type="EMBL" id="KB298831">
    <property type="protein sequence ID" value="ELU08715.1"/>
    <property type="molecule type" value="Genomic_DNA"/>
</dbReference>
<dbReference type="EMBL" id="AMQN01006638">
    <property type="status" value="NOT_ANNOTATED_CDS"/>
    <property type="molecule type" value="Genomic_DNA"/>
</dbReference>
<feature type="compositionally biased region" description="Polar residues" evidence="1">
    <location>
        <begin position="111"/>
        <end position="122"/>
    </location>
</feature>
<dbReference type="HOGENOM" id="CLU_1284372_0_0_1"/>
<reference evidence="2 4" key="2">
    <citation type="journal article" date="2013" name="Nature">
        <title>Insights into bilaterian evolution from three spiralian genomes.</title>
        <authorList>
            <person name="Simakov O."/>
            <person name="Marletaz F."/>
            <person name="Cho S.J."/>
            <person name="Edsinger-Gonzales E."/>
            <person name="Havlak P."/>
            <person name="Hellsten U."/>
            <person name="Kuo D.H."/>
            <person name="Larsson T."/>
            <person name="Lv J."/>
            <person name="Arendt D."/>
            <person name="Savage R."/>
            <person name="Osoegawa K."/>
            <person name="de Jong P."/>
            <person name="Grimwood J."/>
            <person name="Chapman J.A."/>
            <person name="Shapiro H."/>
            <person name="Aerts A."/>
            <person name="Otillar R.P."/>
            <person name="Terry A.Y."/>
            <person name="Boore J.L."/>
            <person name="Grigoriev I.V."/>
            <person name="Lindberg D.R."/>
            <person name="Seaver E.C."/>
            <person name="Weisblat D.A."/>
            <person name="Putnam N.H."/>
            <person name="Rokhsar D.S."/>
        </authorList>
    </citation>
    <scope>NUCLEOTIDE SEQUENCE</scope>
    <source>
        <strain evidence="2 4">I ESC-2004</strain>
    </source>
</reference>
<feature type="compositionally biased region" description="Low complexity" evidence="1">
    <location>
        <begin position="99"/>
        <end position="110"/>
    </location>
</feature>
<reference evidence="4" key="1">
    <citation type="submission" date="2012-12" db="EMBL/GenBank/DDBJ databases">
        <authorList>
            <person name="Hellsten U."/>
            <person name="Grimwood J."/>
            <person name="Chapman J.A."/>
            <person name="Shapiro H."/>
            <person name="Aerts A."/>
            <person name="Otillar R.P."/>
            <person name="Terry A.Y."/>
            <person name="Boore J.L."/>
            <person name="Simakov O."/>
            <person name="Marletaz F."/>
            <person name="Cho S.-J."/>
            <person name="Edsinger-Gonzales E."/>
            <person name="Havlak P."/>
            <person name="Kuo D.-H."/>
            <person name="Larsson T."/>
            <person name="Lv J."/>
            <person name="Arendt D."/>
            <person name="Savage R."/>
            <person name="Osoegawa K."/>
            <person name="de Jong P."/>
            <person name="Lindberg D.R."/>
            <person name="Seaver E.C."/>
            <person name="Weisblat D.A."/>
            <person name="Putnam N.H."/>
            <person name="Grigoriev I.V."/>
            <person name="Rokhsar D.S."/>
        </authorList>
    </citation>
    <scope>NUCLEOTIDE SEQUENCE</scope>
    <source>
        <strain evidence="4">I ESC-2004</strain>
    </source>
</reference>
<dbReference type="AlphaFoldDB" id="R7URA1"/>
<feature type="region of interest" description="Disordered" evidence="1">
    <location>
        <begin position="1"/>
        <end position="46"/>
    </location>
</feature>
<dbReference type="EnsemblMetazoa" id="CapteT212378">
    <property type="protein sequence ID" value="CapteP212378"/>
    <property type="gene ID" value="CapteG212378"/>
</dbReference>
<evidence type="ECO:0000313" key="4">
    <source>
        <dbReference type="Proteomes" id="UP000014760"/>
    </source>
</evidence>
<organism evidence="2">
    <name type="scientific">Capitella teleta</name>
    <name type="common">Polychaete worm</name>
    <dbReference type="NCBI Taxonomy" id="283909"/>
    <lineage>
        <taxon>Eukaryota</taxon>
        <taxon>Metazoa</taxon>
        <taxon>Spiralia</taxon>
        <taxon>Lophotrochozoa</taxon>
        <taxon>Annelida</taxon>
        <taxon>Polychaeta</taxon>
        <taxon>Sedentaria</taxon>
        <taxon>Scolecida</taxon>
        <taxon>Capitellidae</taxon>
        <taxon>Capitella</taxon>
    </lineage>
</organism>
<feature type="region of interest" description="Disordered" evidence="1">
    <location>
        <begin position="93"/>
        <end position="135"/>
    </location>
</feature>
<accession>R7URA1</accession>
<dbReference type="Proteomes" id="UP000014760">
    <property type="component" value="Unassembled WGS sequence"/>
</dbReference>